<evidence type="ECO:0000256" key="4">
    <source>
        <dbReference type="ARBA" id="ARBA00022692"/>
    </source>
</evidence>
<dbReference type="GO" id="GO:0009279">
    <property type="term" value="C:cell outer membrane"/>
    <property type="evidence" value="ECO:0007669"/>
    <property type="project" value="UniProtKB-SubCell"/>
</dbReference>
<dbReference type="Pfam" id="PF03349">
    <property type="entry name" value="Toluene_X"/>
    <property type="match status" value="1"/>
</dbReference>
<keyword evidence="4" id="KW-0812">Transmembrane</keyword>
<keyword evidence="6" id="KW-0472">Membrane</keyword>
<dbReference type="InterPro" id="IPR005017">
    <property type="entry name" value="OMPP1/FadL/TodX"/>
</dbReference>
<dbReference type="AlphaFoldDB" id="A0AB39UST2"/>
<protein>
    <submittedName>
        <fullName evidence="8">Outer membrane protein transport protein</fullName>
    </submittedName>
</protein>
<evidence type="ECO:0000256" key="6">
    <source>
        <dbReference type="ARBA" id="ARBA00023136"/>
    </source>
</evidence>
<evidence type="ECO:0000256" key="1">
    <source>
        <dbReference type="ARBA" id="ARBA00004571"/>
    </source>
</evidence>
<keyword evidence="3" id="KW-1134">Transmembrane beta strand</keyword>
<accession>A0AB39UST2</accession>
<organism evidence="8">
    <name type="scientific">Thermohahella caldifontis</name>
    <dbReference type="NCBI Taxonomy" id="3142973"/>
    <lineage>
        <taxon>Bacteria</taxon>
        <taxon>Pseudomonadati</taxon>
        <taxon>Pseudomonadota</taxon>
        <taxon>Gammaproteobacteria</taxon>
        <taxon>Oceanospirillales</taxon>
        <taxon>Hahellaceae</taxon>
        <taxon>Thermohahella</taxon>
    </lineage>
</organism>
<dbReference type="GO" id="GO:0015483">
    <property type="term" value="F:long-chain fatty acid transporting porin activity"/>
    <property type="evidence" value="ECO:0007669"/>
    <property type="project" value="TreeGrafter"/>
</dbReference>
<comment type="subcellular location">
    <subcellularLocation>
        <location evidence="1">Cell outer membrane</location>
        <topology evidence="1">Multi-pass membrane protein</topology>
    </subcellularLocation>
</comment>
<dbReference type="PANTHER" id="PTHR35093:SF8">
    <property type="entry name" value="OUTER MEMBRANE PROTEIN NMB0088-RELATED"/>
    <property type="match status" value="1"/>
</dbReference>
<sequence length="109" mass="12227">MIPRLGGEYQLNENFAVRGGVAYEQSPLKTTRNPEINYLDTDKLVVGLGVSATYTQTRWLAYPVRMDLGYQYQQLSKRDFTLVDHDGNETPVTAEGDVHVLSGSVTLKF</sequence>
<reference evidence="8" key="1">
    <citation type="submission" date="2024-05" db="EMBL/GenBank/DDBJ databases">
        <title>Genome sequencing of novel strain.</title>
        <authorList>
            <person name="Ganbat D."/>
            <person name="Ganbat S."/>
            <person name="Lee S.-J."/>
        </authorList>
    </citation>
    <scope>NUCLEOTIDE SEQUENCE</scope>
    <source>
        <strain evidence="8">SMD15-11</strain>
    </source>
</reference>
<dbReference type="SUPFAM" id="SSF56935">
    <property type="entry name" value="Porins"/>
    <property type="match status" value="1"/>
</dbReference>
<keyword evidence="5" id="KW-0732">Signal</keyword>
<dbReference type="EMBL" id="CP154858">
    <property type="protein sequence ID" value="XDT71351.1"/>
    <property type="molecule type" value="Genomic_DNA"/>
</dbReference>
<dbReference type="PANTHER" id="PTHR35093">
    <property type="entry name" value="OUTER MEMBRANE PROTEIN NMB0088-RELATED"/>
    <property type="match status" value="1"/>
</dbReference>
<comment type="similarity">
    <text evidence="2">Belongs to the OmpP1/FadL family.</text>
</comment>
<evidence type="ECO:0000256" key="2">
    <source>
        <dbReference type="ARBA" id="ARBA00008163"/>
    </source>
</evidence>
<evidence type="ECO:0000256" key="3">
    <source>
        <dbReference type="ARBA" id="ARBA00022452"/>
    </source>
</evidence>
<name>A0AB39UST2_9GAMM</name>
<dbReference type="KEGG" id="tcd:AAIA72_11110"/>
<dbReference type="Gene3D" id="2.40.160.60">
    <property type="entry name" value="Outer membrane protein transport protein (OMPP1/FadL/TodX)"/>
    <property type="match status" value="1"/>
</dbReference>
<proteinExistence type="inferred from homology"/>
<keyword evidence="7" id="KW-0998">Cell outer membrane</keyword>
<evidence type="ECO:0000256" key="7">
    <source>
        <dbReference type="ARBA" id="ARBA00023237"/>
    </source>
</evidence>
<dbReference type="RefSeq" id="WP_369600386.1">
    <property type="nucleotide sequence ID" value="NZ_CP154858.1"/>
</dbReference>
<gene>
    <name evidence="8" type="ORF">AAIA72_11110</name>
</gene>
<evidence type="ECO:0000313" key="8">
    <source>
        <dbReference type="EMBL" id="XDT71351.1"/>
    </source>
</evidence>
<evidence type="ECO:0000256" key="5">
    <source>
        <dbReference type="ARBA" id="ARBA00022729"/>
    </source>
</evidence>